<gene>
    <name evidence="3" type="ORF">ACET3X_009424</name>
</gene>
<comment type="caution">
    <text evidence="3">The sequence shown here is derived from an EMBL/GenBank/DDBJ whole genome shotgun (WGS) entry which is preliminary data.</text>
</comment>
<protein>
    <recommendedName>
        <fullName evidence="5">LisH domain-containing protein</fullName>
    </recommendedName>
</protein>
<feature type="region of interest" description="Disordered" evidence="2">
    <location>
        <begin position="119"/>
        <end position="142"/>
    </location>
</feature>
<evidence type="ECO:0000313" key="4">
    <source>
        <dbReference type="Proteomes" id="UP001578633"/>
    </source>
</evidence>
<name>A0ABR3U9W9_9PLEO</name>
<feature type="region of interest" description="Disordered" evidence="2">
    <location>
        <begin position="329"/>
        <end position="367"/>
    </location>
</feature>
<evidence type="ECO:0000313" key="3">
    <source>
        <dbReference type="EMBL" id="KAL1792917.1"/>
    </source>
</evidence>
<evidence type="ECO:0000256" key="2">
    <source>
        <dbReference type="SAM" id="MobiDB-lite"/>
    </source>
</evidence>
<feature type="region of interest" description="Disordered" evidence="2">
    <location>
        <begin position="499"/>
        <end position="538"/>
    </location>
</feature>
<sequence length="682" mass="75399">MAKPALTEKLVYLALKDVFRGDGVQPSTPEEIRKKIEKHKSESRIGALIQNHGMESVCKVAQDLLKYQIFVSMAKAEVRFPDVFEVLPTQVEQQTTAAANTATSSATVVRNTGTYNSEEFQGTGDRIKSRKGKEKARSSSQNQALDSISLPLWDQHRVLVKVQHALEEACFSFAQTRLENVLQNEGWDCAEAVELNWWPKYLLAYQEECNLNNLQDVDKPLPNLLDSVTQLRHYTVHRVRLSSDEIIQHLTDALMLAQLLQDDNCSKFISTVRQRTQDAIEELVRNKAILDRRLDEIKTSFAEQRAELDRQEAASLEAAVREHVRPNISVSGSLDSSCDELGGTDATQAPGSHDHNSATPDDEPPESEGILATQVIASATEPAAELAVTQIPDAADEDNERAEEVKKKPKEEKKKKLKEEKKKGKKKNKVVKEQAKQQEEAEQKTTDEGQDIAEPASAGGAEDGTFQHSHEDITVVKQLFMPSRCVPTIDNDSIKQALADEKEEAQESNSKNQSEEEQFFECSEISVGGHESDSHQPSTHLLLERQAVATDSTDLISKEKMKAEMASDSDPTGSGLLARRNLSLDERIINTTPTCLRQTENHADESHTKSETEDGISTENGIVDPGASSEQPAATNGPSYLLRSWGQGSWSGSVRIKSLEDDPRLKSLTAANGKGRVTLVST</sequence>
<keyword evidence="1" id="KW-0175">Coiled coil</keyword>
<evidence type="ECO:0000256" key="1">
    <source>
        <dbReference type="SAM" id="Coils"/>
    </source>
</evidence>
<dbReference type="Proteomes" id="UP001578633">
    <property type="component" value="Chromosome 9"/>
</dbReference>
<feature type="compositionally biased region" description="Basic and acidic residues" evidence="2">
    <location>
        <begin position="430"/>
        <end position="447"/>
    </location>
</feature>
<feature type="region of interest" description="Disordered" evidence="2">
    <location>
        <begin position="390"/>
        <end position="470"/>
    </location>
</feature>
<dbReference type="GeneID" id="96089746"/>
<evidence type="ECO:0008006" key="5">
    <source>
        <dbReference type="Google" id="ProtNLM"/>
    </source>
</evidence>
<feature type="compositionally biased region" description="Basic and acidic residues" evidence="2">
    <location>
        <begin position="402"/>
        <end position="422"/>
    </location>
</feature>
<feature type="compositionally biased region" description="Basic and acidic residues" evidence="2">
    <location>
        <begin position="599"/>
        <end position="612"/>
    </location>
</feature>
<reference evidence="3 4" key="1">
    <citation type="submission" date="2024-09" db="EMBL/GenBank/DDBJ databases">
        <title>T2T genomes of carrot and Alternaria dauci and their utility for understanding host-pathogen interaction during carrot leaf blight disease.</title>
        <authorList>
            <person name="Liu W."/>
            <person name="Xu S."/>
            <person name="Ou C."/>
            <person name="Liu X."/>
            <person name="Zhuang F."/>
            <person name="Deng X.W."/>
        </authorList>
    </citation>
    <scope>NUCLEOTIDE SEQUENCE [LARGE SCALE GENOMIC DNA]</scope>
    <source>
        <strain evidence="3 4">A2016</strain>
    </source>
</reference>
<feature type="compositionally biased region" description="Polar residues" evidence="2">
    <location>
        <begin position="628"/>
        <end position="638"/>
    </location>
</feature>
<feature type="coiled-coil region" evidence="1">
    <location>
        <begin position="273"/>
        <end position="314"/>
    </location>
</feature>
<accession>A0ABR3U9W9</accession>
<proteinExistence type="predicted"/>
<dbReference type="RefSeq" id="XP_069303501.1">
    <property type="nucleotide sequence ID" value="XM_069455617.1"/>
</dbReference>
<feature type="region of interest" description="Disordered" evidence="2">
    <location>
        <begin position="591"/>
        <end position="641"/>
    </location>
</feature>
<dbReference type="EMBL" id="JBHGVX010000009">
    <property type="protein sequence ID" value="KAL1792917.1"/>
    <property type="molecule type" value="Genomic_DNA"/>
</dbReference>
<keyword evidence="4" id="KW-1185">Reference proteome</keyword>
<organism evidence="3 4">
    <name type="scientific">Alternaria dauci</name>
    <dbReference type="NCBI Taxonomy" id="48095"/>
    <lineage>
        <taxon>Eukaryota</taxon>
        <taxon>Fungi</taxon>
        <taxon>Dikarya</taxon>
        <taxon>Ascomycota</taxon>
        <taxon>Pezizomycotina</taxon>
        <taxon>Dothideomycetes</taxon>
        <taxon>Pleosporomycetidae</taxon>
        <taxon>Pleosporales</taxon>
        <taxon>Pleosporineae</taxon>
        <taxon>Pleosporaceae</taxon>
        <taxon>Alternaria</taxon>
        <taxon>Alternaria sect. Porri</taxon>
    </lineage>
</organism>